<dbReference type="OrthoDB" id="197603at2"/>
<evidence type="ECO:0000313" key="4">
    <source>
        <dbReference type="Proteomes" id="UP000176204"/>
    </source>
</evidence>
<dbReference type="InterPro" id="IPR038673">
    <property type="entry name" value="OprB_sf"/>
</dbReference>
<keyword evidence="2" id="KW-0732">Signal</keyword>
<dbReference type="EMBL" id="LT629973">
    <property type="protein sequence ID" value="SEH73693.1"/>
    <property type="molecule type" value="Genomic_DNA"/>
</dbReference>
<dbReference type="SUPFAM" id="SSF56935">
    <property type="entry name" value="Porins"/>
    <property type="match status" value="1"/>
</dbReference>
<evidence type="ECO:0000256" key="2">
    <source>
        <dbReference type="RuleBase" id="RU363072"/>
    </source>
</evidence>
<dbReference type="GO" id="GO:0008643">
    <property type="term" value="P:carbohydrate transport"/>
    <property type="evidence" value="ECO:0007669"/>
    <property type="project" value="InterPro"/>
</dbReference>
<dbReference type="Proteomes" id="UP000176204">
    <property type="component" value="Chromosome I"/>
</dbReference>
<dbReference type="KEGG" id="agl:PYTT_0341"/>
<protein>
    <submittedName>
        <fullName evidence="3">Carbohydrate-selective porin oprb family</fullName>
    </submittedName>
</protein>
<accession>A0A1H6KLK2</accession>
<proteinExistence type="inferred from homology"/>
<evidence type="ECO:0000256" key="1">
    <source>
        <dbReference type="ARBA" id="ARBA00008769"/>
    </source>
</evidence>
<reference evidence="4" key="1">
    <citation type="submission" date="2016-09" db="EMBL/GenBank/DDBJ databases">
        <authorList>
            <person name="Koehorst J."/>
        </authorList>
    </citation>
    <scope>NUCLEOTIDE SEQUENCE [LARGE SCALE GENOMIC DNA]</scope>
</reference>
<dbReference type="InterPro" id="IPR007049">
    <property type="entry name" value="Carb-sel_porin_OprB"/>
</dbReference>
<dbReference type="AlphaFoldDB" id="A0A1H6KLK2"/>
<gene>
    <name evidence="3" type="ORF">PYTT_0341</name>
</gene>
<organism evidence="3 4">
    <name type="scientific">Akkermansia glycaniphila</name>
    <dbReference type="NCBI Taxonomy" id="1679444"/>
    <lineage>
        <taxon>Bacteria</taxon>
        <taxon>Pseudomonadati</taxon>
        <taxon>Verrucomicrobiota</taxon>
        <taxon>Verrucomicrobiia</taxon>
        <taxon>Verrucomicrobiales</taxon>
        <taxon>Akkermansiaceae</taxon>
        <taxon>Akkermansia</taxon>
    </lineage>
</organism>
<keyword evidence="4" id="KW-1185">Reference proteome</keyword>
<evidence type="ECO:0000313" key="3">
    <source>
        <dbReference type="EMBL" id="SEH73693.1"/>
    </source>
</evidence>
<feature type="signal peptide" evidence="2">
    <location>
        <begin position="1"/>
        <end position="27"/>
    </location>
</feature>
<dbReference type="GO" id="GO:0016020">
    <property type="term" value="C:membrane"/>
    <property type="evidence" value="ECO:0007669"/>
    <property type="project" value="InterPro"/>
</dbReference>
<dbReference type="Pfam" id="PF04966">
    <property type="entry name" value="OprB"/>
    <property type="match status" value="1"/>
</dbReference>
<comment type="similarity">
    <text evidence="1 2">Belongs to the OprB family.</text>
</comment>
<feature type="chain" id="PRO_5009364127" evidence="2">
    <location>
        <begin position="28"/>
        <end position="440"/>
    </location>
</feature>
<dbReference type="STRING" id="1679444.PYTT_0341"/>
<sequence length="440" mass="48448">MTDSKMKTTTYTTILGLAFTLASFSSADEAKGGSQASADNETLITGINQFGSEYGDDKALFPSDAFSRAWADVHARAYERYGLEWVVETAFSAYGIRHAAAGSADNQSWHLLHVQANWQFLPEKETGGTWLRVELSGSTALNGRTWRSGNLNEAIGVSNSFHTDTFGYNEYFIPEVAVMQYFADRKGCLIFGMVNQTNYFDANSYANSSFGQFTNAAFVNSQVVPLTDSNFGLVLQGQFSKSVYGMIGGSFLENDCGYSPFKHTTGKAFNVIGEIGYVYDGGAIRFTPFVARAQDEGVEHDDCYKTYGGLSINVEHELTERLSVFSRVGWSSSDHLNTAGASCQCTAGVILHRPWEVLTGMEESEGNFLGVALSVTRPDRSVLGEGCVTKDREIVLECSYRYAITPYLSLHPTYQYIKNPSQRPDTHQVQVYGIQAVLTF</sequence>
<dbReference type="Gene3D" id="2.40.160.180">
    <property type="entry name" value="Carbohydrate-selective porin OprB"/>
    <property type="match status" value="1"/>
</dbReference>
<name>A0A1H6KLK2_9BACT</name>
<dbReference type="GO" id="GO:0015288">
    <property type="term" value="F:porin activity"/>
    <property type="evidence" value="ECO:0007669"/>
    <property type="project" value="InterPro"/>
</dbReference>